<accession>A0A0L6VKD6</accession>
<dbReference type="SUPFAM" id="SSF50182">
    <property type="entry name" value="Sm-like ribonucleoproteins"/>
    <property type="match status" value="1"/>
</dbReference>
<evidence type="ECO:0000256" key="9">
    <source>
        <dbReference type="ARBA" id="ARBA00030144"/>
    </source>
</evidence>
<reference evidence="11 12" key="1">
    <citation type="submission" date="2015-08" db="EMBL/GenBank/DDBJ databases">
        <title>Next Generation Sequencing and Analysis of the Genome of Puccinia sorghi L Schw, the Causal Agent of Maize Common Rust.</title>
        <authorList>
            <person name="Rochi L."/>
            <person name="Burguener G."/>
            <person name="Darino M."/>
            <person name="Turjanski A."/>
            <person name="Kreff E."/>
            <person name="Dieguez M.J."/>
            <person name="Sacco F."/>
        </authorList>
    </citation>
    <scope>NUCLEOTIDE SEQUENCE [LARGE SCALE GENOMIC DNA]</scope>
    <source>
        <strain evidence="11 12">RO10H11247</strain>
    </source>
</reference>
<keyword evidence="7" id="KW-0539">Nucleus</keyword>
<evidence type="ECO:0000259" key="10">
    <source>
        <dbReference type="PROSITE" id="PS52002"/>
    </source>
</evidence>
<dbReference type="InterPro" id="IPR001163">
    <property type="entry name" value="Sm_dom_euk/arc"/>
</dbReference>
<dbReference type="PROSITE" id="PS52002">
    <property type="entry name" value="SM"/>
    <property type="match status" value="1"/>
</dbReference>
<dbReference type="PANTHER" id="PTHR11021">
    <property type="entry name" value="SMALL NUCLEAR RIBONUCLEOPROTEIN F SNRNP-F"/>
    <property type="match status" value="1"/>
</dbReference>
<dbReference type="Pfam" id="PF01423">
    <property type="entry name" value="LSM"/>
    <property type="match status" value="1"/>
</dbReference>
<evidence type="ECO:0000256" key="4">
    <source>
        <dbReference type="ARBA" id="ARBA00022728"/>
    </source>
</evidence>
<dbReference type="PANTHER" id="PTHR11021:SF0">
    <property type="entry name" value="SMALL NUCLEAR RIBONUCLEOPROTEIN F"/>
    <property type="match status" value="1"/>
</dbReference>
<keyword evidence="8 11" id="KW-0687">Ribonucleoprotein</keyword>
<dbReference type="InterPro" id="IPR034100">
    <property type="entry name" value="Sm_F"/>
</dbReference>
<dbReference type="GO" id="GO:0071013">
    <property type="term" value="C:catalytic step 2 spliceosome"/>
    <property type="evidence" value="ECO:0007669"/>
    <property type="project" value="TreeGrafter"/>
</dbReference>
<dbReference type="CDD" id="cd01722">
    <property type="entry name" value="Sm_F"/>
    <property type="match status" value="1"/>
</dbReference>
<evidence type="ECO:0000313" key="12">
    <source>
        <dbReference type="Proteomes" id="UP000037035"/>
    </source>
</evidence>
<dbReference type="GO" id="GO:0000398">
    <property type="term" value="P:mRNA splicing, via spliceosome"/>
    <property type="evidence" value="ECO:0007669"/>
    <property type="project" value="InterPro"/>
</dbReference>
<name>A0A0L6VKD6_9BASI</name>
<keyword evidence="4" id="KW-0747">Spliceosome</keyword>
<dbReference type="Proteomes" id="UP000037035">
    <property type="component" value="Unassembled WGS sequence"/>
</dbReference>
<comment type="similarity">
    <text evidence="2">Belongs to the snRNP Sm proteins family. SmF/LSm6 subfamily.</text>
</comment>
<evidence type="ECO:0000313" key="11">
    <source>
        <dbReference type="EMBL" id="KNZ61169.1"/>
    </source>
</evidence>
<proteinExistence type="inferred from homology"/>
<evidence type="ECO:0000256" key="5">
    <source>
        <dbReference type="ARBA" id="ARBA00022884"/>
    </source>
</evidence>
<gene>
    <name evidence="11" type="ORF">VP01_1442g7</name>
</gene>
<dbReference type="InterPro" id="IPR016487">
    <property type="entry name" value="Lsm6/sSmF"/>
</dbReference>
<evidence type="ECO:0000256" key="3">
    <source>
        <dbReference type="ARBA" id="ARBA00022664"/>
    </source>
</evidence>
<keyword evidence="5" id="KW-0694">RNA-binding</keyword>
<dbReference type="EMBL" id="LAVV01004921">
    <property type="protein sequence ID" value="KNZ61169.1"/>
    <property type="molecule type" value="Genomic_DNA"/>
</dbReference>
<evidence type="ECO:0000256" key="8">
    <source>
        <dbReference type="ARBA" id="ARBA00023274"/>
    </source>
</evidence>
<keyword evidence="3" id="KW-0507">mRNA processing</keyword>
<evidence type="ECO:0000256" key="2">
    <source>
        <dbReference type="ARBA" id="ARBA00007927"/>
    </source>
</evidence>
<dbReference type="VEuPathDB" id="FungiDB:VP01_1442g7"/>
<sequence>MRVIWVSRNRAIAGSTRSQASLCRSLSPQTHQPDQSIEKSELFIMSVVQPVNPKPFLQDLTGKECVVKLKWGMEYKGYLVSVDNYMNLQLANTEEYQNGQSVGSLGEVFIRGDS</sequence>
<evidence type="ECO:0000256" key="7">
    <source>
        <dbReference type="ARBA" id="ARBA00023242"/>
    </source>
</evidence>
<dbReference type="OrthoDB" id="409625at2759"/>
<evidence type="ECO:0000256" key="6">
    <source>
        <dbReference type="ARBA" id="ARBA00023187"/>
    </source>
</evidence>
<dbReference type="Gene3D" id="2.30.30.100">
    <property type="match status" value="1"/>
</dbReference>
<keyword evidence="6" id="KW-0508">mRNA splicing</keyword>
<dbReference type="GO" id="GO:0034715">
    <property type="term" value="C:pICln-Sm protein complex"/>
    <property type="evidence" value="ECO:0007669"/>
    <property type="project" value="TreeGrafter"/>
</dbReference>
<comment type="caution">
    <text evidence="11">The sequence shown here is derived from an EMBL/GenBank/DDBJ whole genome shotgun (WGS) entry which is preliminary data.</text>
</comment>
<keyword evidence="12" id="KW-1185">Reference proteome</keyword>
<dbReference type="GO" id="GO:0005685">
    <property type="term" value="C:U1 snRNP"/>
    <property type="evidence" value="ECO:0007669"/>
    <property type="project" value="TreeGrafter"/>
</dbReference>
<dbReference type="InterPro" id="IPR010920">
    <property type="entry name" value="LSM_dom_sf"/>
</dbReference>
<evidence type="ECO:0000256" key="1">
    <source>
        <dbReference type="ARBA" id="ARBA00004123"/>
    </source>
</evidence>
<dbReference type="SMART" id="SM00651">
    <property type="entry name" value="Sm"/>
    <property type="match status" value="1"/>
</dbReference>
<dbReference type="InterPro" id="IPR047575">
    <property type="entry name" value="Sm"/>
</dbReference>
<comment type="subcellular location">
    <subcellularLocation>
        <location evidence="1">Nucleus</location>
    </subcellularLocation>
</comment>
<dbReference type="AlphaFoldDB" id="A0A0L6VKD6"/>
<organism evidence="11 12">
    <name type="scientific">Puccinia sorghi</name>
    <dbReference type="NCBI Taxonomy" id="27349"/>
    <lineage>
        <taxon>Eukaryota</taxon>
        <taxon>Fungi</taxon>
        <taxon>Dikarya</taxon>
        <taxon>Basidiomycota</taxon>
        <taxon>Pucciniomycotina</taxon>
        <taxon>Pucciniomycetes</taxon>
        <taxon>Pucciniales</taxon>
        <taxon>Pucciniaceae</taxon>
        <taxon>Puccinia</taxon>
    </lineage>
</organism>
<dbReference type="STRING" id="27349.A0A0L6VKD6"/>
<protein>
    <recommendedName>
        <fullName evidence="9">Sm protein F</fullName>
    </recommendedName>
</protein>
<dbReference type="GO" id="GO:0003723">
    <property type="term" value="F:RNA binding"/>
    <property type="evidence" value="ECO:0007669"/>
    <property type="project" value="UniProtKB-KW"/>
</dbReference>
<feature type="domain" description="Sm" evidence="10">
    <location>
        <begin position="52"/>
        <end position="114"/>
    </location>
</feature>